<protein>
    <submittedName>
        <fullName evidence="1">Uncharacterized protein</fullName>
    </submittedName>
</protein>
<reference evidence="1" key="1">
    <citation type="journal article" date="2005" name="Infect. Immun.">
        <title>Cloning and sequencing of a genomic island found in the Brazilian purpuric fever clone of Haemophilus influenzae biogroup aegyptius.</title>
        <authorList>
            <person name="McGillivary G."/>
            <person name="Tomaras A.P."/>
            <person name="Rhodes E.R."/>
            <person name="Actis L.A."/>
        </authorList>
    </citation>
    <scope>NUCLEOTIDE SEQUENCE</scope>
</reference>
<name>Q58ZD3_HAEIF</name>
<evidence type="ECO:0000313" key="1">
    <source>
        <dbReference type="EMBL" id="AAV37141.1"/>
    </source>
</evidence>
<dbReference type="EMBL" id="AY647244">
    <property type="protein sequence ID" value="AAV37141.1"/>
    <property type="molecule type" value="Genomic_DNA"/>
</dbReference>
<sequence length="117" mass="13609">MANIPLAKIIKFSAHKYLVIDGIAQTENARKSPTGNQCHNHRRNKLWLNIYIVTHWKVTILQTMMMEIYGGMKVCVLMMSLYISRKKTLMPGICLKNRNEKLCMYGEMVILRTDCVF</sequence>
<organism evidence="1">
    <name type="scientific">Haemophilus influenzae biotype aegyptius</name>
    <dbReference type="NCBI Taxonomy" id="725"/>
    <lineage>
        <taxon>Bacteria</taxon>
        <taxon>Pseudomonadati</taxon>
        <taxon>Pseudomonadota</taxon>
        <taxon>Gammaproteobacteria</taxon>
        <taxon>Pasteurellales</taxon>
        <taxon>Pasteurellaceae</taxon>
        <taxon>Haemophilus</taxon>
    </lineage>
</organism>
<proteinExistence type="predicted"/>
<dbReference type="AlphaFoldDB" id="Q58ZD3"/>
<accession>Q58ZD3</accession>